<organism evidence="8 9">
    <name type="scientific">Cohnella nanjingensis</name>
    <dbReference type="NCBI Taxonomy" id="1387779"/>
    <lineage>
        <taxon>Bacteria</taxon>
        <taxon>Bacillati</taxon>
        <taxon>Bacillota</taxon>
        <taxon>Bacilli</taxon>
        <taxon>Bacillales</taxon>
        <taxon>Paenibacillaceae</taxon>
        <taxon>Cohnella</taxon>
    </lineage>
</organism>
<keyword evidence="9" id="KW-1185">Reference proteome</keyword>
<evidence type="ECO:0000256" key="2">
    <source>
        <dbReference type="ARBA" id="ARBA00022491"/>
    </source>
</evidence>
<evidence type="ECO:0000256" key="6">
    <source>
        <dbReference type="ARBA" id="ARBA00024937"/>
    </source>
</evidence>
<name>A0A7X0RNJ0_9BACL</name>
<dbReference type="Gene3D" id="1.10.10.10">
    <property type="entry name" value="Winged helix-like DNA-binding domain superfamily/Winged helix DNA-binding domain"/>
    <property type="match status" value="1"/>
</dbReference>
<comment type="caution">
    <text evidence="8">The sequence shown here is derived from an EMBL/GenBank/DDBJ whole genome shotgun (WGS) entry which is preliminary data.</text>
</comment>
<reference evidence="8 9" key="1">
    <citation type="submission" date="2020-08" db="EMBL/GenBank/DDBJ databases">
        <title>Cohnella phylogeny.</title>
        <authorList>
            <person name="Dunlap C."/>
        </authorList>
    </citation>
    <scope>NUCLEOTIDE SEQUENCE [LARGE SCALE GENOMIC DNA]</scope>
    <source>
        <strain evidence="8 9">DSM 28246</strain>
    </source>
</reference>
<evidence type="ECO:0000256" key="3">
    <source>
        <dbReference type="ARBA" id="ARBA00023015"/>
    </source>
</evidence>
<dbReference type="SUPFAM" id="SSF100950">
    <property type="entry name" value="NagB/RpiA/CoA transferase-like"/>
    <property type="match status" value="1"/>
</dbReference>
<dbReference type="InterPro" id="IPR037171">
    <property type="entry name" value="NagB/RpiA_transferase-like"/>
</dbReference>
<sequence length="251" mass="27323">MLKEERQQLILNLLNQQGKLVATELSQTLHVSEDTIRRDLREMDAVGMIHRVHGGALPKSPPAVHYVDRQNLAVETKERLANQAAALVRNGQVILMDGGTTTLKLAERLPKSLMATVVTNSPPVAIALAGHPKVEVILIGGQLYKDSLVNIGTAAVETLNRIRADVCFLGIYSLHPEIGISVPYIEETYVKRQMISISSEVVALATSDKLGTSSSFIVAPTHSLTYLVTEKDISEEILAPYNQLGITVLQA</sequence>
<dbReference type="PANTHER" id="PTHR30363">
    <property type="entry name" value="HTH-TYPE TRANSCRIPTIONAL REGULATOR SRLR-RELATED"/>
    <property type="match status" value="1"/>
</dbReference>
<evidence type="ECO:0000259" key="7">
    <source>
        <dbReference type="PROSITE" id="PS51000"/>
    </source>
</evidence>
<dbReference type="PRINTS" id="PR00037">
    <property type="entry name" value="HTHLACR"/>
</dbReference>
<dbReference type="PROSITE" id="PS51000">
    <property type="entry name" value="HTH_DEOR_2"/>
    <property type="match status" value="1"/>
</dbReference>
<keyword evidence="3" id="KW-0805">Transcription regulation</keyword>
<dbReference type="InterPro" id="IPR036390">
    <property type="entry name" value="WH_DNA-bd_sf"/>
</dbReference>
<keyword evidence="5" id="KW-0804">Transcription</keyword>
<dbReference type="Gene3D" id="3.40.50.1360">
    <property type="match status" value="1"/>
</dbReference>
<dbReference type="AlphaFoldDB" id="A0A7X0RNJ0"/>
<evidence type="ECO:0000256" key="1">
    <source>
        <dbReference type="ARBA" id="ARBA00021390"/>
    </source>
</evidence>
<dbReference type="Pfam" id="PF00455">
    <property type="entry name" value="DeoRC"/>
    <property type="match status" value="1"/>
</dbReference>
<feature type="domain" description="HTH deoR-type" evidence="7">
    <location>
        <begin position="3"/>
        <end position="58"/>
    </location>
</feature>
<gene>
    <name evidence="8" type="ORF">H7C19_08875</name>
</gene>
<dbReference type="GO" id="GO:0003677">
    <property type="term" value="F:DNA binding"/>
    <property type="evidence" value="ECO:0007669"/>
    <property type="project" value="UniProtKB-KW"/>
</dbReference>
<dbReference type="Pfam" id="PF08220">
    <property type="entry name" value="HTH_DeoR"/>
    <property type="match status" value="1"/>
</dbReference>
<dbReference type="EMBL" id="JACJVP010000011">
    <property type="protein sequence ID" value="MBB6670799.1"/>
    <property type="molecule type" value="Genomic_DNA"/>
</dbReference>
<evidence type="ECO:0000256" key="5">
    <source>
        <dbReference type="ARBA" id="ARBA00023163"/>
    </source>
</evidence>
<dbReference type="SMART" id="SM01134">
    <property type="entry name" value="DeoRC"/>
    <property type="match status" value="1"/>
</dbReference>
<dbReference type="RefSeq" id="WP_185142280.1">
    <property type="nucleotide sequence ID" value="NZ_JACJVP010000011.1"/>
</dbReference>
<dbReference type="SUPFAM" id="SSF46785">
    <property type="entry name" value="Winged helix' DNA-binding domain"/>
    <property type="match status" value="1"/>
</dbReference>
<dbReference type="InterPro" id="IPR036388">
    <property type="entry name" value="WH-like_DNA-bd_sf"/>
</dbReference>
<proteinExistence type="predicted"/>
<dbReference type="InterPro" id="IPR018356">
    <property type="entry name" value="Tscrpt_reg_HTH_DeoR_CS"/>
</dbReference>
<dbReference type="InterPro" id="IPR050313">
    <property type="entry name" value="Carb_Metab_HTH_regulators"/>
</dbReference>
<dbReference type="SMART" id="SM00420">
    <property type="entry name" value="HTH_DEOR"/>
    <property type="match status" value="1"/>
</dbReference>
<evidence type="ECO:0000313" key="9">
    <source>
        <dbReference type="Proteomes" id="UP000547209"/>
    </source>
</evidence>
<evidence type="ECO:0000313" key="8">
    <source>
        <dbReference type="EMBL" id="MBB6670799.1"/>
    </source>
</evidence>
<dbReference type="InterPro" id="IPR014036">
    <property type="entry name" value="DeoR-like_C"/>
</dbReference>
<dbReference type="InterPro" id="IPR001034">
    <property type="entry name" value="DeoR_HTH"/>
</dbReference>
<comment type="function">
    <text evidence="6">Repressor of the lactose catabolism operon. Galactose-6-phosphate is the inducer.</text>
</comment>
<dbReference type="Proteomes" id="UP000547209">
    <property type="component" value="Unassembled WGS sequence"/>
</dbReference>
<accession>A0A7X0RNJ0</accession>
<dbReference type="PANTHER" id="PTHR30363:SF4">
    <property type="entry name" value="GLYCEROL-3-PHOSPHATE REGULON REPRESSOR"/>
    <property type="match status" value="1"/>
</dbReference>
<keyword evidence="2" id="KW-0678">Repressor</keyword>
<protein>
    <recommendedName>
        <fullName evidence="1">Lactose phosphotransferase system repressor</fullName>
    </recommendedName>
</protein>
<dbReference type="GO" id="GO:0003700">
    <property type="term" value="F:DNA-binding transcription factor activity"/>
    <property type="evidence" value="ECO:0007669"/>
    <property type="project" value="InterPro"/>
</dbReference>
<keyword evidence="4" id="KW-0238">DNA-binding</keyword>
<evidence type="ECO:0000256" key="4">
    <source>
        <dbReference type="ARBA" id="ARBA00023125"/>
    </source>
</evidence>
<dbReference type="PROSITE" id="PS00894">
    <property type="entry name" value="HTH_DEOR_1"/>
    <property type="match status" value="1"/>
</dbReference>